<dbReference type="Proteomes" id="UP001567538">
    <property type="component" value="Unassembled WGS sequence"/>
</dbReference>
<dbReference type="AlphaFoldDB" id="A0ABD1H4F9"/>
<evidence type="ECO:0000313" key="2">
    <source>
        <dbReference type="EMBL" id="KAL1550163.1"/>
    </source>
</evidence>
<evidence type="ECO:0000256" key="1">
    <source>
        <dbReference type="SAM" id="MobiDB-lite"/>
    </source>
</evidence>
<organism evidence="2 3">
    <name type="scientific">Salvia divinorum</name>
    <name type="common">Maria pastora</name>
    <name type="synonym">Diviner's sage</name>
    <dbReference type="NCBI Taxonomy" id="28513"/>
    <lineage>
        <taxon>Eukaryota</taxon>
        <taxon>Viridiplantae</taxon>
        <taxon>Streptophyta</taxon>
        <taxon>Embryophyta</taxon>
        <taxon>Tracheophyta</taxon>
        <taxon>Spermatophyta</taxon>
        <taxon>Magnoliopsida</taxon>
        <taxon>eudicotyledons</taxon>
        <taxon>Gunneridae</taxon>
        <taxon>Pentapetalae</taxon>
        <taxon>asterids</taxon>
        <taxon>lamiids</taxon>
        <taxon>Lamiales</taxon>
        <taxon>Lamiaceae</taxon>
        <taxon>Nepetoideae</taxon>
        <taxon>Mentheae</taxon>
        <taxon>Salviinae</taxon>
        <taxon>Salvia</taxon>
        <taxon>Salvia subgen. Calosphace</taxon>
    </lineage>
</organism>
<protein>
    <submittedName>
        <fullName evidence="2">Uncharacterized protein</fullName>
    </submittedName>
</protein>
<gene>
    <name evidence="2" type="ORF">AAHA92_18163</name>
</gene>
<accession>A0ABD1H4F9</accession>
<evidence type="ECO:0000313" key="3">
    <source>
        <dbReference type="Proteomes" id="UP001567538"/>
    </source>
</evidence>
<feature type="compositionally biased region" description="Polar residues" evidence="1">
    <location>
        <begin position="45"/>
        <end position="61"/>
    </location>
</feature>
<name>A0ABD1H4F9_SALDI</name>
<reference evidence="2 3" key="1">
    <citation type="submission" date="2024-06" db="EMBL/GenBank/DDBJ databases">
        <title>A chromosome level genome sequence of Diviner's sage (Salvia divinorum).</title>
        <authorList>
            <person name="Ford S.A."/>
            <person name="Ro D.-K."/>
            <person name="Ness R.W."/>
            <person name="Phillips M.A."/>
        </authorList>
    </citation>
    <scope>NUCLEOTIDE SEQUENCE [LARGE SCALE GENOMIC DNA]</scope>
    <source>
        <strain evidence="2">SAF-2024a</strain>
        <tissue evidence="2">Leaf</tissue>
    </source>
</reference>
<dbReference type="EMBL" id="JBEAFC010000007">
    <property type="protein sequence ID" value="KAL1550163.1"/>
    <property type="molecule type" value="Genomic_DNA"/>
</dbReference>
<sequence>MLIVTTNPLSLSILSLSLSRIRLLPRTHKTRTRIDQRSSTRRHTSSALSPRSRFPQTTPSRISPRFAGAVEREIKRT</sequence>
<feature type="region of interest" description="Disordered" evidence="1">
    <location>
        <begin position="29"/>
        <end position="77"/>
    </location>
</feature>
<keyword evidence="3" id="KW-1185">Reference proteome</keyword>
<proteinExistence type="predicted"/>
<comment type="caution">
    <text evidence="2">The sequence shown here is derived from an EMBL/GenBank/DDBJ whole genome shotgun (WGS) entry which is preliminary data.</text>
</comment>